<keyword evidence="7" id="KW-0472">Membrane</keyword>
<dbReference type="Proteomes" id="UP001154282">
    <property type="component" value="Unassembled WGS sequence"/>
</dbReference>
<organism evidence="11 12">
    <name type="scientific">Linum tenue</name>
    <dbReference type="NCBI Taxonomy" id="586396"/>
    <lineage>
        <taxon>Eukaryota</taxon>
        <taxon>Viridiplantae</taxon>
        <taxon>Streptophyta</taxon>
        <taxon>Embryophyta</taxon>
        <taxon>Tracheophyta</taxon>
        <taxon>Spermatophyta</taxon>
        <taxon>Magnoliopsida</taxon>
        <taxon>eudicotyledons</taxon>
        <taxon>Gunneridae</taxon>
        <taxon>Pentapetalae</taxon>
        <taxon>rosids</taxon>
        <taxon>fabids</taxon>
        <taxon>Malpighiales</taxon>
        <taxon>Linaceae</taxon>
        <taxon>Linum</taxon>
    </lineage>
</organism>
<evidence type="ECO:0000313" key="12">
    <source>
        <dbReference type="Proteomes" id="UP001154282"/>
    </source>
</evidence>
<comment type="subcellular location">
    <subcellularLocation>
        <location evidence="9">Endomembrane system</location>
        <topology evidence="9">Single-pass type II membrane protein</topology>
    </subcellularLocation>
    <subcellularLocation>
        <location evidence="10">Membrane</location>
        <topology evidence="10">Single-pass type II membrane protein</topology>
    </subcellularLocation>
</comment>
<evidence type="ECO:0000256" key="5">
    <source>
        <dbReference type="ARBA" id="ARBA00022968"/>
    </source>
</evidence>
<evidence type="ECO:0000256" key="1">
    <source>
        <dbReference type="ARBA" id="ARBA00008361"/>
    </source>
</evidence>
<evidence type="ECO:0000256" key="10">
    <source>
        <dbReference type="RuleBase" id="RU366043"/>
    </source>
</evidence>
<dbReference type="AlphaFoldDB" id="A0AAV0IJ85"/>
<dbReference type="InterPro" id="IPR004159">
    <property type="entry name" value="Put_SAM_MeTrfase"/>
</dbReference>
<evidence type="ECO:0000256" key="7">
    <source>
        <dbReference type="ARBA" id="ARBA00023136"/>
    </source>
</evidence>
<evidence type="ECO:0000256" key="9">
    <source>
        <dbReference type="ARBA" id="ARBA00060399"/>
    </source>
</evidence>
<dbReference type="SUPFAM" id="SSF53335">
    <property type="entry name" value="S-adenosyl-L-methionine-dependent methyltransferases"/>
    <property type="match status" value="2"/>
</dbReference>
<proteinExistence type="inferred from homology"/>
<accession>A0AAV0IJ85</accession>
<dbReference type="InterPro" id="IPR029063">
    <property type="entry name" value="SAM-dependent_MTases_sf"/>
</dbReference>
<comment type="similarity">
    <text evidence="1 10">Belongs to the methyltransferase superfamily.</text>
</comment>
<keyword evidence="2 10" id="KW-0489">Methyltransferase</keyword>
<keyword evidence="4" id="KW-0812">Transmembrane</keyword>
<gene>
    <name evidence="11" type="ORF">LITE_LOCUS9454</name>
</gene>
<reference evidence="11" key="1">
    <citation type="submission" date="2022-08" db="EMBL/GenBank/DDBJ databases">
        <authorList>
            <person name="Gutierrez-Valencia J."/>
        </authorList>
    </citation>
    <scope>NUCLEOTIDE SEQUENCE</scope>
</reference>
<dbReference type="EMBL" id="CAMGYJ010000004">
    <property type="protein sequence ID" value="CAI0397204.1"/>
    <property type="molecule type" value="Genomic_DNA"/>
</dbReference>
<dbReference type="Gene3D" id="3.40.50.150">
    <property type="entry name" value="Vaccinia Virus protein VP39"/>
    <property type="match status" value="2"/>
</dbReference>
<evidence type="ECO:0000256" key="3">
    <source>
        <dbReference type="ARBA" id="ARBA00022679"/>
    </source>
</evidence>
<keyword evidence="3 10" id="KW-0808">Transferase</keyword>
<dbReference type="GO" id="GO:0016020">
    <property type="term" value="C:membrane"/>
    <property type="evidence" value="ECO:0007669"/>
    <property type="project" value="UniProtKB-SubCell"/>
</dbReference>
<evidence type="ECO:0000313" key="11">
    <source>
        <dbReference type="EMBL" id="CAI0397204.1"/>
    </source>
</evidence>
<dbReference type="Pfam" id="PF03141">
    <property type="entry name" value="Methyltransf_29"/>
    <property type="match status" value="1"/>
</dbReference>
<dbReference type="GO" id="GO:0008168">
    <property type="term" value="F:methyltransferase activity"/>
    <property type="evidence" value="ECO:0007669"/>
    <property type="project" value="UniProtKB-UniRule"/>
</dbReference>
<dbReference type="PANTHER" id="PTHR10108:SF968">
    <property type="entry name" value="METHYLTRANSFERASE PMT19-RELATED"/>
    <property type="match status" value="1"/>
</dbReference>
<dbReference type="PANTHER" id="PTHR10108">
    <property type="entry name" value="SAM-DEPENDENT METHYLTRANSFERASE"/>
    <property type="match status" value="1"/>
</dbReference>
<sequence>MATVENPAAALPPAITNPLKTSSKLKLSLFSILLFSLSYFLGSTLHSPSSSPPLIPPHQQNQLLLCPPIFPPSPPPPPPESLDFQPHHFLTSSLISNSISSSINSLPIPLCSANFTDFVPCHDPSREKLFFSPLGSTQLAFFHRERHCPASEGEKPRCLVPRPRGYKSPFPWPKSKGFAWFRNVPSKKLTVTKKSQNWVRLEGEFLVFPGGGTSFPKGVKGYVEEIRRLLPELKNGAIRTALDIGCGVASFAAFLMDYNVLTMSVAPRDIHEAQVQFALERGLPAMLGILSVHRLPFPSRSFDMAHCSRCLVPWTNNDGLYLLEIDRVLRPGGYWVLSGPPINWKLNYKGWERPAMDLEQEQKALEDLAKRLCWKKVAEKGNIAVWRKPTNHVHCMIKSRTWKSPHMCTGSDPDAGWYSKMEACITPLPPVSDVHHVSGGTLQNWPKRLNAAPPRLKSEGISVKEFNEDNLLWKKRVAHYGVILKPFTRGKYRNIMDMNAGIGGFAAALIKLPVWVMNVVAPDTNSNLSIVYQRGLIGTYMNWCEAFSTYPRTYDLIHANGVFSMYMNKCDMVDIVLEMHRILRPEGAVIVRDHVDVIAKLKAITDRIGSWAGTMYHSENGPFHSQKVLLIHGSLS</sequence>
<dbReference type="GO" id="GO:0005802">
    <property type="term" value="C:trans-Golgi network"/>
    <property type="evidence" value="ECO:0007669"/>
    <property type="project" value="TreeGrafter"/>
</dbReference>
<keyword evidence="8 10" id="KW-0325">Glycoprotein</keyword>
<evidence type="ECO:0000256" key="2">
    <source>
        <dbReference type="ARBA" id="ARBA00022603"/>
    </source>
</evidence>
<keyword evidence="12" id="KW-1185">Reference proteome</keyword>
<dbReference type="GO" id="GO:0005768">
    <property type="term" value="C:endosome"/>
    <property type="evidence" value="ECO:0007669"/>
    <property type="project" value="TreeGrafter"/>
</dbReference>
<dbReference type="EC" id="2.1.1.-" evidence="10"/>
<dbReference type="CDD" id="cd02440">
    <property type="entry name" value="AdoMet_MTases"/>
    <property type="match status" value="1"/>
</dbReference>
<dbReference type="FunFam" id="3.40.50.150:FF:000076">
    <property type="entry name" value="probable methyltransferase PMT21"/>
    <property type="match status" value="1"/>
</dbReference>
<dbReference type="GO" id="GO:0032259">
    <property type="term" value="P:methylation"/>
    <property type="evidence" value="ECO:0007669"/>
    <property type="project" value="UniProtKB-KW"/>
</dbReference>
<keyword evidence="5 10" id="KW-0735">Signal-anchor</keyword>
<name>A0AAV0IJ85_9ROSI</name>
<comment type="caution">
    <text evidence="11">The sequence shown here is derived from an EMBL/GenBank/DDBJ whole genome shotgun (WGS) entry which is preliminary data.</text>
</comment>
<evidence type="ECO:0000256" key="8">
    <source>
        <dbReference type="ARBA" id="ARBA00023180"/>
    </source>
</evidence>
<evidence type="ECO:0000256" key="6">
    <source>
        <dbReference type="ARBA" id="ARBA00022989"/>
    </source>
</evidence>
<evidence type="ECO:0000256" key="4">
    <source>
        <dbReference type="ARBA" id="ARBA00022692"/>
    </source>
</evidence>
<keyword evidence="6" id="KW-1133">Transmembrane helix</keyword>
<protein>
    <recommendedName>
        <fullName evidence="10">Methyltransferase</fullName>
        <ecNumber evidence="10">2.1.1.-</ecNumber>
    </recommendedName>
</protein>